<evidence type="ECO:0000256" key="16">
    <source>
        <dbReference type="SAM" id="Phobius"/>
    </source>
</evidence>
<evidence type="ECO:0000256" key="12">
    <source>
        <dbReference type="ARBA" id="ARBA00023128"/>
    </source>
</evidence>
<feature type="transmembrane region" description="Helical" evidence="16">
    <location>
        <begin position="48"/>
        <end position="67"/>
    </location>
</feature>
<evidence type="ECO:0000256" key="15">
    <source>
        <dbReference type="ARBA" id="ARBA00049551"/>
    </source>
</evidence>
<dbReference type="EMBL" id="JX313664">
    <property type="protein sequence ID" value="AFQ62129.1"/>
    <property type="molecule type" value="Genomic_DNA"/>
</dbReference>
<feature type="transmembrane region" description="Helical" evidence="16">
    <location>
        <begin position="12"/>
        <end position="36"/>
    </location>
</feature>
<geneLocation type="mitochondrion" evidence="17"/>
<comment type="subcellular location">
    <subcellularLocation>
        <location evidence="1">Mitochondrion membrane</location>
        <topology evidence="1">Multi-pass membrane protein</topology>
    </subcellularLocation>
</comment>
<evidence type="ECO:0000256" key="4">
    <source>
        <dbReference type="ARBA" id="ARBA00021095"/>
    </source>
</evidence>
<organism evidence="17">
    <name type="scientific">Trinodes hirtus</name>
    <dbReference type="NCBI Taxonomy" id="442100"/>
    <lineage>
        <taxon>Eukaryota</taxon>
        <taxon>Metazoa</taxon>
        <taxon>Ecdysozoa</taxon>
        <taxon>Arthropoda</taxon>
        <taxon>Hexapoda</taxon>
        <taxon>Insecta</taxon>
        <taxon>Pterygota</taxon>
        <taxon>Neoptera</taxon>
        <taxon>Endopterygota</taxon>
        <taxon>Coleoptera</taxon>
        <taxon>Polyphaga</taxon>
        <taxon>Bostrichiformia</taxon>
        <taxon>Dermestidae</taxon>
        <taxon>Trinodinae</taxon>
        <taxon>Trinodes</taxon>
    </lineage>
</organism>
<dbReference type="EC" id="7.1.1.2" evidence="3"/>
<dbReference type="AlphaFoldDB" id="S4SUJ6"/>
<gene>
    <name evidence="17" type="primary">ND6</name>
</gene>
<accession>S4SUJ6</accession>
<evidence type="ECO:0000313" key="17">
    <source>
        <dbReference type="EMBL" id="AFQ62129.1"/>
    </source>
</evidence>
<dbReference type="PANTHER" id="PTHR11435:SF1">
    <property type="entry name" value="NADH-UBIQUINONE OXIDOREDUCTASE CHAIN 6"/>
    <property type="match status" value="1"/>
</dbReference>
<sequence>MLILLISAITSLSIMIIWISHPLSMGFTLLLMTSITASINSTMKMTSWMSYIMFIVMVGGMLILFIYMTSIASNEKFKLSLNLTVLQLITSTSLIIFMMKNKKILMIENQDMLNTLKNMTTSSLMNKFFNFPSSMMTVFLMMYLLITLIAVTKISSIQKGPLRQKT</sequence>
<name>S4SUJ6_9COLE</name>
<keyword evidence="9" id="KW-0249">Electron transport</keyword>
<keyword evidence="10 16" id="KW-1133">Transmembrane helix</keyword>
<dbReference type="PANTHER" id="PTHR11435">
    <property type="entry name" value="NADH UBIQUINONE OXIDOREDUCTASE SUBUNIT ND6"/>
    <property type="match status" value="1"/>
</dbReference>
<dbReference type="GO" id="GO:0008137">
    <property type="term" value="F:NADH dehydrogenase (ubiquinone) activity"/>
    <property type="evidence" value="ECO:0007669"/>
    <property type="project" value="UniProtKB-EC"/>
</dbReference>
<evidence type="ECO:0000256" key="14">
    <source>
        <dbReference type="ARBA" id="ARBA00031019"/>
    </source>
</evidence>
<dbReference type="InterPro" id="IPR050269">
    <property type="entry name" value="ComplexI_Subunit6"/>
</dbReference>
<evidence type="ECO:0000256" key="13">
    <source>
        <dbReference type="ARBA" id="ARBA00023136"/>
    </source>
</evidence>
<keyword evidence="7 16" id="KW-0812">Transmembrane</keyword>
<protein>
    <recommendedName>
        <fullName evidence="4">NADH-ubiquinone oxidoreductase chain 6</fullName>
        <ecNumber evidence="3">7.1.1.2</ecNumber>
    </recommendedName>
    <alternativeName>
        <fullName evidence="14">NADH dehydrogenase subunit 6</fullName>
    </alternativeName>
</protein>
<evidence type="ECO:0000256" key="6">
    <source>
        <dbReference type="ARBA" id="ARBA00022660"/>
    </source>
</evidence>
<keyword evidence="5" id="KW-0813">Transport</keyword>
<evidence type="ECO:0000256" key="9">
    <source>
        <dbReference type="ARBA" id="ARBA00022982"/>
    </source>
</evidence>
<evidence type="ECO:0000256" key="3">
    <source>
        <dbReference type="ARBA" id="ARBA00012944"/>
    </source>
</evidence>
<feature type="transmembrane region" description="Helical" evidence="16">
    <location>
        <begin position="128"/>
        <end position="151"/>
    </location>
</feature>
<keyword evidence="6" id="KW-0679">Respiratory chain</keyword>
<evidence type="ECO:0000256" key="1">
    <source>
        <dbReference type="ARBA" id="ARBA00004225"/>
    </source>
</evidence>
<evidence type="ECO:0000256" key="7">
    <source>
        <dbReference type="ARBA" id="ARBA00022692"/>
    </source>
</evidence>
<keyword evidence="11" id="KW-0520">NAD</keyword>
<reference evidence="17" key="1">
    <citation type="submission" date="2012-07" db="EMBL/GenBank/DDBJ databases">
        <title>Mitogenomics of the Coleoptera under dense taxon sampling.</title>
        <authorList>
            <person name="Timmermans M.J.T.N."/>
            <person name="Lim J."/>
            <person name="Dodsworth S."/>
            <person name="Haran J."/>
            <person name="Ahrens D."/>
            <person name="Bocak L."/>
            <person name="London A."/>
            <person name="Culverwell L."/>
            <person name="Vogler A.P."/>
        </authorList>
    </citation>
    <scope>NUCLEOTIDE SEQUENCE</scope>
</reference>
<keyword evidence="12 17" id="KW-0496">Mitochondrion</keyword>
<evidence type="ECO:0000256" key="2">
    <source>
        <dbReference type="ARBA" id="ARBA00005698"/>
    </source>
</evidence>
<evidence type="ECO:0000256" key="10">
    <source>
        <dbReference type="ARBA" id="ARBA00022989"/>
    </source>
</evidence>
<dbReference type="GO" id="GO:0031966">
    <property type="term" value="C:mitochondrial membrane"/>
    <property type="evidence" value="ECO:0007669"/>
    <property type="project" value="UniProtKB-SubCell"/>
</dbReference>
<evidence type="ECO:0000256" key="8">
    <source>
        <dbReference type="ARBA" id="ARBA00022967"/>
    </source>
</evidence>
<keyword evidence="8" id="KW-1278">Translocase</keyword>
<proteinExistence type="inferred from homology"/>
<keyword evidence="13 16" id="KW-0472">Membrane</keyword>
<feature type="transmembrane region" description="Helical" evidence="16">
    <location>
        <begin position="79"/>
        <end position="99"/>
    </location>
</feature>
<evidence type="ECO:0000256" key="11">
    <source>
        <dbReference type="ARBA" id="ARBA00023027"/>
    </source>
</evidence>
<comment type="similarity">
    <text evidence="2">Belongs to the complex I subunit 6 family.</text>
</comment>
<comment type="catalytic activity">
    <reaction evidence="15">
        <text>a ubiquinone + NADH + 5 H(+)(in) = a ubiquinol + NAD(+) + 4 H(+)(out)</text>
        <dbReference type="Rhea" id="RHEA:29091"/>
        <dbReference type="Rhea" id="RHEA-COMP:9565"/>
        <dbReference type="Rhea" id="RHEA-COMP:9566"/>
        <dbReference type="ChEBI" id="CHEBI:15378"/>
        <dbReference type="ChEBI" id="CHEBI:16389"/>
        <dbReference type="ChEBI" id="CHEBI:17976"/>
        <dbReference type="ChEBI" id="CHEBI:57540"/>
        <dbReference type="ChEBI" id="CHEBI:57945"/>
        <dbReference type="EC" id="7.1.1.2"/>
    </reaction>
</comment>
<evidence type="ECO:0000256" key="5">
    <source>
        <dbReference type="ARBA" id="ARBA00022448"/>
    </source>
</evidence>